<dbReference type="InterPro" id="IPR037721">
    <property type="entry name" value="Ferlin"/>
</dbReference>
<keyword evidence="10" id="KW-1185">Reference proteome</keyword>
<dbReference type="InterPro" id="IPR032362">
    <property type="entry name" value="Ferlin_C"/>
</dbReference>
<comment type="caution">
    <text evidence="9">The sequence shown here is derived from an EMBL/GenBank/DDBJ whole genome shotgun (WGS) entry which is preliminary data.</text>
</comment>
<dbReference type="Pfam" id="PF22901">
    <property type="entry name" value="dsrm_Ferlin"/>
    <property type="match status" value="1"/>
</dbReference>
<evidence type="ECO:0000256" key="4">
    <source>
        <dbReference type="ARBA" id="ARBA00022989"/>
    </source>
</evidence>
<keyword evidence="2 6" id="KW-0812">Transmembrane</keyword>
<reference evidence="9 10" key="1">
    <citation type="submission" date="2020-03" db="EMBL/GenBank/DDBJ databases">
        <title>Dissostichus mawsoni Genome sequencing and assembly.</title>
        <authorList>
            <person name="Park H."/>
        </authorList>
    </citation>
    <scope>NUCLEOTIDE SEQUENCE [LARGE SCALE GENOMIC DNA]</scope>
    <source>
        <strain evidence="9">DM0001</strain>
        <tissue evidence="9">Muscle</tissue>
    </source>
</reference>
<protein>
    <recommendedName>
        <fullName evidence="11">Otoferlin</fullName>
    </recommendedName>
</protein>
<dbReference type="OrthoDB" id="270970at2759"/>
<dbReference type="Pfam" id="PF16165">
    <property type="entry name" value="Ferlin_C"/>
    <property type="match status" value="1"/>
</dbReference>
<feature type="domain" description="Ferlin dsRNA-binding" evidence="8">
    <location>
        <begin position="21"/>
        <end position="87"/>
    </location>
</feature>
<comment type="subcellular location">
    <subcellularLocation>
        <location evidence="1">Membrane</location>
    </subcellularLocation>
</comment>
<evidence type="ECO:0000259" key="8">
    <source>
        <dbReference type="Pfam" id="PF22901"/>
    </source>
</evidence>
<evidence type="ECO:0000259" key="7">
    <source>
        <dbReference type="Pfam" id="PF16165"/>
    </source>
</evidence>
<feature type="transmembrane region" description="Helical" evidence="6">
    <location>
        <begin position="287"/>
        <end position="309"/>
    </location>
</feature>
<evidence type="ECO:0008006" key="11">
    <source>
        <dbReference type="Google" id="ProtNLM"/>
    </source>
</evidence>
<evidence type="ECO:0000256" key="3">
    <source>
        <dbReference type="ARBA" id="ARBA00022737"/>
    </source>
</evidence>
<evidence type="ECO:0000256" key="5">
    <source>
        <dbReference type="ARBA" id="ARBA00023136"/>
    </source>
</evidence>
<evidence type="ECO:0000256" key="2">
    <source>
        <dbReference type="ARBA" id="ARBA00022692"/>
    </source>
</evidence>
<dbReference type="GO" id="GO:0016082">
    <property type="term" value="P:synaptic vesicle priming"/>
    <property type="evidence" value="ECO:0007669"/>
    <property type="project" value="TreeGrafter"/>
</dbReference>
<feature type="domain" description="Ferlin C-terminal" evidence="7">
    <location>
        <begin position="227"/>
        <end position="313"/>
    </location>
</feature>
<keyword evidence="5 6" id="KW-0472">Membrane</keyword>
<gene>
    <name evidence="9" type="ORF">F7725_008563</name>
</gene>
<evidence type="ECO:0000256" key="1">
    <source>
        <dbReference type="ARBA" id="ARBA00004370"/>
    </source>
</evidence>
<dbReference type="GO" id="GO:0048787">
    <property type="term" value="C:presynaptic active zone membrane"/>
    <property type="evidence" value="ECO:0007669"/>
    <property type="project" value="TreeGrafter"/>
</dbReference>
<evidence type="ECO:0000256" key="6">
    <source>
        <dbReference type="SAM" id="Phobius"/>
    </source>
</evidence>
<dbReference type="InterPro" id="IPR055072">
    <property type="entry name" value="Ferlin_DSRM"/>
</dbReference>
<dbReference type="GO" id="GO:0005509">
    <property type="term" value="F:calcium ion binding"/>
    <property type="evidence" value="ECO:0007669"/>
    <property type="project" value="TreeGrafter"/>
</dbReference>
<dbReference type="InterPro" id="IPR035892">
    <property type="entry name" value="C2_domain_sf"/>
</dbReference>
<feature type="transmembrane region" description="Helical" evidence="6">
    <location>
        <begin position="339"/>
        <end position="359"/>
    </location>
</feature>
<proteinExistence type="predicted"/>
<dbReference type="GO" id="GO:0007009">
    <property type="term" value="P:plasma membrane organization"/>
    <property type="evidence" value="ECO:0007669"/>
    <property type="project" value="TreeGrafter"/>
</dbReference>
<dbReference type="GO" id="GO:0035612">
    <property type="term" value="F:AP-2 adaptor complex binding"/>
    <property type="evidence" value="ECO:0007669"/>
    <property type="project" value="TreeGrafter"/>
</dbReference>
<dbReference type="SUPFAM" id="SSF49562">
    <property type="entry name" value="C2 domain (Calcium/lipid-binding domain, CaLB)"/>
    <property type="match status" value="1"/>
</dbReference>
<accession>A0A7J5Y7S1</accession>
<sequence length="372" mass="42971">MDSTLTVSIYDWDLPWLQRVRDPMKPTQILAKLCKDGKLDGPHYGPAGRVKVENRVFMAPTEIEDENGLKRQTDEHLALTVLKHWEEIPKVGCKLVPEHGRIEMWVDIFPKDMTAPGPALDISPRRPKKFELRVIVWNTDEVVLEDDDIFTGEKSSDIFVRGWLKGQQEDKQDTDVHYHSITGEGNFNWRFVYPIDYLMAEEKIVISKKESMFAWDETEYKIPARLNLQGKVEAELHLLTGEEAERSPVGEGRNEPDPMEKPNRPDIALLWFLIPFKAAKHLICDQYRWLTIKLFSALLLLAILGLFLYSMPGRPDIALLWFLIPFKAAKHLICDQYRWLTIKIVSVLLLLAILGLFLYNMPGYMVKKMLGA</sequence>
<evidence type="ECO:0000313" key="10">
    <source>
        <dbReference type="Proteomes" id="UP000518266"/>
    </source>
</evidence>
<dbReference type="PANTHER" id="PTHR12546:SF57">
    <property type="entry name" value="OTOFERLIN B"/>
    <property type="match status" value="1"/>
</dbReference>
<name>A0A7J5Y7S1_DISMA</name>
<keyword evidence="4 6" id="KW-1133">Transmembrane helix</keyword>
<dbReference type="InterPro" id="IPR037725">
    <property type="entry name" value="C2F_Ferlin"/>
</dbReference>
<dbReference type="PANTHER" id="PTHR12546">
    <property type="entry name" value="FER-1-LIKE"/>
    <property type="match status" value="1"/>
</dbReference>
<dbReference type="AlphaFoldDB" id="A0A7J5Y7S1"/>
<dbReference type="Gene3D" id="2.60.40.150">
    <property type="entry name" value="C2 domain"/>
    <property type="match status" value="1"/>
</dbReference>
<evidence type="ECO:0000313" key="9">
    <source>
        <dbReference type="EMBL" id="KAF3845400.1"/>
    </source>
</evidence>
<dbReference type="EMBL" id="JAAKFY010000015">
    <property type="protein sequence ID" value="KAF3845400.1"/>
    <property type="molecule type" value="Genomic_DNA"/>
</dbReference>
<keyword evidence="3" id="KW-0677">Repeat</keyword>
<organism evidence="9 10">
    <name type="scientific">Dissostichus mawsoni</name>
    <name type="common">Antarctic cod</name>
    <dbReference type="NCBI Taxonomy" id="36200"/>
    <lineage>
        <taxon>Eukaryota</taxon>
        <taxon>Metazoa</taxon>
        <taxon>Chordata</taxon>
        <taxon>Craniata</taxon>
        <taxon>Vertebrata</taxon>
        <taxon>Euteleostomi</taxon>
        <taxon>Actinopterygii</taxon>
        <taxon>Neopterygii</taxon>
        <taxon>Teleostei</taxon>
        <taxon>Neoteleostei</taxon>
        <taxon>Acanthomorphata</taxon>
        <taxon>Eupercaria</taxon>
        <taxon>Perciformes</taxon>
        <taxon>Notothenioidei</taxon>
        <taxon>Nototheniidae</taxon>
        <taxon>Dissostichus</taxon>
    </lineage>
</organism>
<dbReference type="GO" id="GO:0030672">
    <property type="term" value="C:synaptic vesicle membrane"/>
    <property type="evidence" value="ECO:0007669"/>
    <property type="project" value="TreeGrafter"/>
</dbReference>
<dbReference type="Proteomes" id="UP000518266">
    <property type="component" value="Unassembled WGS sequence"/>
</dbReference>
<dbReference type="CDD" id="cd08374">
    <property type="entry name" value="C2F_Ferlin"/>
    <property type="match status" value="1"/>
</dbReference>